<proteinExistence type="predicted"/>
<reference evidence="2" key="1">
    <citation type="submission" date="2022-11" db="UniProtKB">
        <authorList>
            <consortium name="WormBaseParasite"/>
        </authorList>
    </citation>
    <scope>IDENTIFICATION</scope>
</reference>
<evidence type="ECO:0000313" key="2">
    <source>
        <dbReference type="WBParaSite" id="PgB27X_g007_t01"/>
    </source>
</evidence>
<organism evidence="1 2">
    <name type="scientific">Parascaris univalens</name>
    <name type="common">Nematode worm</name>
    <dbReference type="NCBI Taxonomy" id="6257"/>
    <lineage>
        <taxon>Eukaryota</taxon>
        <taxon>Metazoa</taxon>
        <taxon>Ecdysozoa</taxon>
        <taxon>Nematoda</taxon>
        <taxon>Chromadorea</taxon>
        <taxon>Rhabditida</taxon>
        <taxon>Spirurina</taxon>
        <taxon>Ascaridomorpha</taxon>
        <taxon>Ascaridoidea</taxon>
        <taxon>Ascarididae</taxon>
        <taxon>Parascaris</taxon>
    </lineage>
</organism>
<sequence>MDICWKKKRNVFATFFFTLHYLSRRLICMMKMGMKNTDIAYSCAVSTLVAEALNVLLNTQDAGLYLKKSTRIRGGLACAFQRISRQLLFAGKHCLVGPLLKFPLSKAYCYSSKNFRN</sequence>
<name>A0A914ZV83_PARUN</name>
<evidence type="ECO:0000313" key="1">
    <source>
        <dbReference type="Proteomes" id="UP000887569"/>
    </source>
</evidence>
<keyword evidence="1" id="KW-1185">Reference proteome</keyword>
<dbReference type="Proteomes" id="UP000887569">
    <property type="component" value="Unplaced"/>
</dbReference>
<dbReference type="AlphaFoldDB" id="A0A914ZV83"/>
<dbReference type="WBParaSite" id="PgB27X_g007_t01">
    <property type="protein sequence ID" value="PgB27X_g007_t01"/>
    <property type="gene ID" value="PgB27X_g007"/>
</dbReference>
<accession>A0A914ZV83</accession>
<protein>
    <submittedName>
        <fullName evidence="2">Uncharacterized protein</fullName>
    </submittedName>
</protein>